<reference evidence="2" key="1">
    <citation type="submission" date="2017-09" db="EMBL/GenBank/DDBJ databases">
        <title>Depth-based differentiation of microbial function through sediment-hosted aquifers and enrichment of novel symbionts in the deep terrestrial subsurface.</title>
        <authorList>
            <person name="Probst A.J."/>
            <person name="Ladd B."/>
            <person name="Jarett J.K."/>
            <person name="Geller-Mcgrath D.E."/>
            <person name="Sieber C.M.K."/>
            <person name="Emerson J.B."/>
            <person name="Anantharaman K."/>
            <person name="Thomas B.C."/>
            <person name="Malmstrom R."/>
            <person name="Stieglmeier M."/>
            <person name="Klingl A."/>
            <person name="Woyke T."/>
            <person name="Ryan C.M."/>
            <person name="Banfield J.F."/>
        </authorList>
    </citation>
    <scope>NUCLEOTIDE SEQUENCE [LARGE SCALE GENOMIC DNA]</scope>
</reference>
<name>A0A2H0W5C7_9BACT</name>
<dbReference type="Proteomes" id="UP000229056">
    <property type="component" value="Unassembled WGS sequence"/>
</dbReference>
<evidence type="ECO:0000313" key="2">
    <source>
        <dbReference type="Proteomes" id="UP000229056"/>
    </source>
</evidence>
<dbReference type="AlphaFoldDB" id="A0A2H0W5C7"/>
<accession>A0A2H0W5C7</accession>
<dbReference type="EMBL" id="PEZY01000002">
    <property type="protein sequence ID" value="PIS06543.1"/>
    <property type="molecule type" value="Genomic_DNA"/>
</dbReference>
<evidence type="ECO:0000313" key="1">
    <source>
        <dbReference type="EMBL" id="PIS06543.1"/>
    </source>
</evidence>
<sequence length="63" mass="7341">MSNTKTKELSDCTNWELMQLLVPDIEDYINNAKTNNPDLLKLIDHRSMTQPGFRPFAYLGNFH</sequence>
<comment type="caution">
    <text evidence="1">The sequence shown here is derived from an EMBL/GenBank/DDBJ whole genome shotgun (WGS) entry which is preliminary data.</text>
</comment>
<proteinExistence type="predicted"/>
<organism evidence="1 2">
    <name type="scientific">Candidatus Buchananbacteria bacterium CG10_big_fil_rev_8_21_14_0_10_33_19</name>
    <dbReference type="NCBI Taxonomy" id="1974525"/>
    <lineage>
        <taxon>Bacteria</taxon>
        <taxon>Candidatus Buchananiibacteriota</taxon>
    </lineage>
</organism>
<protein>
    <submittedName>
        <fullName evidence="1">Uncharacterized protein</fullName>
    </submittedName>
</protein>
<gene>
    <name evidence="1" type="ORF">COT80_00280</name>
</gene>